<dbReference type="Proteomes" id="UP000694556">
    <property type="component" value="Unassembled WGS sequence"/>
</dbReference>
<sequence>MARAADTFPLHRLVWHNRHQALDSALRSGSHDVELMDPRGRTPLELAVSLGHLESARVLLRHNANVGRENANGWTVLQEAVSTGDPEMVQLVLQYRDYQRATRRLAGIPELLSKLRRASDFYVEMKWEFTSWVPLVSKVCPSDVYRVWKRGESLRVDTTLLGFEHMTWQRGRRSYIFKGEEEGAVVMEVDHDKQVVYTETLALALHEPDLLLAAMQPSEEHVAGRLTSPIVSTHLDTRNIAFERNKSGIWGWRSEKMEVVSGYEAKVYSASNVELVTKTRTEHLSDQDKSRSKGSRTPFHSFLGLAQQHGTHNGAPVLQAASPTNPTAITPEEYFDPHFDLEARNIGRPIEVSSKVQRFKATLWLCEQHPLSLAEQVTPIIDLMAISNAHFAKLRDFITLKLPPGFPVKIEIPLFHVLNARITFSNLCGCDQPLGSVRVCAPAQPPGAQPPGPGGWPFPCEVEPGVFEVPPGYTVLGAGRSEPLRDEDDDLLQFAIQQSLLDAGTETDQGAAGEPAAAGGARRRPPGGAPPGGRRRRRPPPGYGGAPRLRRQLRGAAAAGHGAVGAGAGGARAAPAGGGRGAAAHPAPLPHRQVARGGARPGPGALPPPAGPGTAPSIPPVPCGAPRGWVPSGMYIRYTYRRTQQRCVRLCLAAGRPGGGSLPPPLHRPIWPRAPGGAAPGLAGAGPGRGRARCRSRAVPVPAASWCGAARRGHGAGHRAAGGGGRGECGTGRDGTGRAAGCCRDGTGRDGTGRAGTGPAAAGGWRSCGQPPALPGPPRFRAPLVHSQHGAGGCPLSRAGSRSSAAPSKATLVPSAPSMFARGAAPLGPAGWRGCPMDSQGCRGLSQCLPVENRLSQ</sequence>
<dbReference type="GO" id="GO:0005768">
    <property type="term" value="C:endosome"/>
    <property type="evidence" value="ECO:0007669"/>
    <property type="project" value="UniProtKB-SubCell"/>
</dbReference>
<dbReference type="GO" id="GO:0048471">
    <property type="term" value="C:perinuclear region of cytoplasm"/>
    <property type="evidence" value="ECO:0007669"/>
    <property type="project" value="UniProtKB-ARBA"/>
</dbReference>
<evidence type="ECO:0000256" key="4">
    <source>
        <dbReference type="ARBA" id="ARBA00022737"/>
    </source>
</evidence>
<dbReference type="Pfam" id="PF11904">
    <property type="entry name" value="ANKRD13_C"/>
    <property type="match status" value="1"/>
</dbReference>
<dbReference type="SUPFAM" id="SSF48403">
    <property type="entry name" value="Ankyrin repeat"/>
    <property type="match status" value="1"/>
</dbReference>
<dbReference type="SMART" id="SM00248">
    <property type="entry name" value="ANK"/>
    <property type="match status" value="2"/>
</dbReference>
<evidence type="ECO:0000259" key="10">
    <source>
        <dbReference type="Pfam" id="PF11904"/>
    </source>
</evidence>
<dbReference type="GO" id="GO:0005886">
    <property type="term" value="C:plasma membrane"/>
    <property type="evidence" value="ECO:0007669"/>
    <property type="project" value="UniProtKB-SubCell"/>
</dbReference>
<dbReference type="AlphaFoldDB" id="A0A8C3BWK0"/>
<dbReference type="FunFam" id="1.25.40.20:FF:000057">
    <property type="entry name" value="Ankyrin repeat domain-containing protein 13B"/>
    <property type="match status" value="1"/>
</dbReference>
<comment type="subcellular location">
    <subcellularLocation>
        <location evidence="2">Cell membrane</location>
    </subcellularLocation>
    <subcellularLocation>
        <location evidence="1">Endosome</location>
    </subcellularLocation>
</comment>
<proteinExistence type="predicted"/>
<feature type="compositionally biased region" description="Low complexity" evidence="9">
    <location>
        <begin position="510"/>
        <end position="520"/>
    </location>
</feature>
<feature type="repeat" description="ANK" evidence="8">
    <location>
        <begin position="39"/>
        <end position="71"/>
    </location>
</feature>
<dbReference type="PROSITE" id="PS50088">
    <property type="entry name" value="ANK_REPEAT"/>
    <property type="match status" value="1"/>
</dbReference>
<protein>
    <submittedName>
        <fullName evidence="11">Ankyrin repeat domain 13D</fullName>
    </submittedName>
</protein>
<dbReference type="PANTHER" id="PTHR12447">
    <property type="entry name" value="ANKYRIN REPEAT DOMAIN-CONTAINING PROTEIN 13"/>
    <property type="match status" value="1"/>
</dbReference>
<dbReference type="InterPro" id="IPR055285">
    <property type="entry name" value="ANKRD13_C"/>
</dbReference>
<keyword evidence="5" id="KW-0967">Endosome</keyword>
<feature type="region of interest" description="Disordered" evidence="9">
    <location>
        <begin position="503"/>
        <end position="619"/>
    </location>
</feature>
<feature type="compositionally biased region" description="Pro residues" evidence="9">
    <location>
        <begin position="604"/>
        <end position="619"/>
    </location>
</feature>
<dbReference type="PANTHER" id="PTHR12447:SF2">
    <property type="entry name" value="ANKYRIN REPEAT DOMAIN-CONTAINING PROTEIN 13D"/>
    <property type="match status" value="1"/>
</dbReference>
<feature type="region of interest" description="Disordered" evidence="9">
    <location>
        <begin position="711"/>
        <end position="732"/>
    </location>
</feature>
<dbReference type="PROSITE" id="PS50297">
    <property type="entry name" value="ANK_REP_REGION"/>
    <property type="match status" value="1"/>
</dbReference>
<feature type="compositionally biased region" description="Low complexity" evidence="9">
    <location>
        <begin position="797"/>
        <end position="810"/>
    </location>
</feature>
<evidence type="ECO:0000313" key="12">
    <source>
        <dbReference type="Proteomes" id="UP000694556"/>
    </source>
</evidence>
<dbReference type="Gene3D" id="1.25.40.20">
    <property type="entry name" value="Ankyrin repeat-containing domain"/>
    <property type="match status" value="1"/>
</dbReference>
<evidence type="ECO:0000256" key="6">
    <source>
        <dbReference type="ARBA" id="ARBA00023136"/>
    </source>
</evidence>
<organism evidence="11 12">
    <name type="scientific">Cairina moschata</name>
    <name type="common">Muscovy duck</name>
    <dbReference type="NCBI Taxonomy" id="8855"/>
    <lineage>
        <taxon>Eukaryota</taxon>
        <taxon>Metazoa</taxon>
        <taxon>Chordata</taxon>
        <taxon>Craniata</taxon>
        <taxon>Vertebrata</taxon>
        <taxon>Euteleostomi</taxon>
        <taxon>Archelosauria</taxon>
        <taxon>Archosauria</taxon>
        <taxon>Dinosauria</taxon>
        <taxon>Saurischia</taxon>
        <taxon>Theropoda</taxon>
        <taxon>Coelurosauria</taxon>
        <taxon>Aves</taxon>
        <taxon>Neognathae</taxon>
        <taxon>Galloanserae</taxon>
        <taxon>Anseriformes</taxon>
        <taxon>Anatidae</taxon>
        <taxon>Anatinae</taxon>
        <taxon>Cairina</taxon>
    </lineage>
</organism>
<dbReference type="GO" id="GO:0002091">
    <property type="term" value="P:negative regulation of receptor internalization"/>
    <property type="evidence" value="ECO:0007669"/>
    <property type="project" value="UniProtKB-ARBA"/>
</dbReference>
<evidence type="ECO:0000256" key="7">
    <source>
        <dbReference type="ARBA" id="ARBA00024956"/>
    </source>
</evidence>
<accession>A0A8C3BWK0</accession>
<feature type="domain" description="Ankyrin repeat" evidence="10">
    <location>
        <begin position="155"/>
        <end position="474"/>
    </location>
</feature>
<keyword evidence="3" id="KW-1003">Cell membrane</keyword>
<evidence type="ECO:0000256" key="1">
    <source>
        <dbReference type="ARBA" id="ARBA00004177"/>
    </source>
</evidence>
<dbReference type="GO" id="GO:0140036">
    <property type="term" value="F:ubiquitin-modified protein reader activity"/>
    <property type="evidence" value="ECO:0007669"/>
    <property type="project" value="UniProtKB-ARBA"/>
</dbReference>
<keyword evidence="4" id="KW-0677">Repeat</keyword>
<dbReference type="InterPro" id="IPR021832">
    <property type="entry name" value="ANKRD13"/>
</dbReference>
<evidence type="ECO:0000256" key="5">
    <source>
        <dbReference type="ARBA" id="ARBA00022753"/>
    </source>
</evidence>
<name>A0A8C3BWK0_CAIMO</name>
<keyword evidence="12" id="KW-1185">Reference proteome</keyword>
<dbReference type="Pfam" id="PF12796">
    <property type="entry name" value="Ank_2"/>
    <property type="match status" value="1"/>
</dbReference>
<feature type="compositionally biased region" description="Low complexity" evidence="9">
    <location>
        <begin position="582"/>
        <end position="598"/>
    </location>
</feature>
<evidence type="ECO:0000256" key="2">
    <source>
        <dbReference type="ARBA" id="ARBA00004236"/>
    </source>
</evidence>
<evidence type="ECO:0000256" key="8">
    <source>
        <dbReference type="PROSITE-ProRule" id="PRU00023"/>
    </source>
</evidence>
<evidence type="ECO:0000313" key="11">
    <source>
        <dbReference type="Ensembl" id="ENSCMMP00000012501.1"/>
    </source>
</evidence>
<feature type="region of interest" description="Disordered" evidence="9">
    <location>
        <begin position="786"/>
        <end position="811"/>
    </location>
</feature>
<feature type="compositionally biased region" description="Gly residues" evidence="9">
    <location>
        <begin position="720"/>
        <end position="732"/>
    </location>
</feature>
<evidence type="ECO:0000256" key="3">
    <source>
        <dbReference type="ARBA" id="ARBA00022475"/>
    </source>
</evidence>
<keyword evidence="8" id="KW-0040">ANK repeat</keyword>
<dbReference type="Ensembl" id="ENSCMMT00000013742.1">
    <property type="protein sequence ID" value="ENSCMMP00000012501.1"/>
    <property type="gene ID" value="ENSCMMG00000007873.1"/>
</dbReference>
<keyword evidence="6" id="KW-0472">Membrane</keyword>
<evidence type="ECO:0000256" key="9">
    <source>
        <dbReference type="SAM" id="MobiDB-lite"/>
    </source>
</evidence>
<reference evidence="11" key="2">
    <citation type="submission" date="2025-09" db="UniProtKB">
        <authorList>
            <consortium name="Ensembl"/>
        </authorList>
    </citation>
    <scope>IDENTIFICATION</scope>
</reference>
<reference evidence="11" key="1">
    <citation type="submission" date="2025-08" db="UniProtKB">
        <authorList>
            <consortium name="Ensembl"/>
        </authorList>
    </citation>
    <scope>IDENTIFICATION</scope>
</reference>
<feature type="compositionally biased region" description="Gly residues" evidence="9">
    <location>
        <begin position="562"/>
        <end position="581"/>
    </location>
</feature>
<dbReference type="InterPro" id="IPR002110">
    <property type="entry name" value="Ankyrin_rpt"/>
</dbReference>
<comment type="function">
    <text evidence="7">Ubiquitin-binding protein that specifically recognizes and binds 'Lys-63'-linked ubiquitin. Does not bind 'Lys-48'-linked ubiquitin. Positively regulates the internalization of ligand-activated EGFR by binding to the Ub moiety of ubiquitinated EGFR at the cell membrane.</text>
</comment>
<dbReference type="InterPro" id="IPR036770">
    <property type="entry name" value="Ankyrin_rpt-contain_sf"/>
</dbReference>